<comment type="caution">
    <text evidence="1">The sequence shown here is derived from an EMBL/GenBank/DDBJ whole genome shotgun (WGS) entry which is preliminary data.</text>
</comment>
<dbReference type="EMBL" id="AMFJ01000014">
    <property type="protein sequence ID" value="EKE30292.1"/>
    <property type="molecule type" value="Genomic_DNA"/>
</dbReference>
<dbReference type="AlphaFoldDB" id="K2G7E4"/>
<reference evidence="1" key="1">
    <citation type="journal article" date="2012" name="Science">
        <title>Fermentation, hydrogen, and sulfur metabolism in multiple uncultivated bacterial phyla.</title>
        <authorList>
            <person name="Wrighton K.C."/>
            <person name="Thomas B.C."/>
            <person name="Sharon I."/>
            <person name="Miller C.S."/>
            <person name="Castelle C.J."/>
            <person name="VerBerkmoes N.C."/>
            <person name="Wilkins M.J."/>
            <person name="Hettich R.L."/>
            <person name="Lipton M.S."/>
            <person name="Williams K.H."/>
            <person name="Long P.E."/>
            <person name="Banfield J.F."/>
        </authorList>
    </citation>
    <scope>NUCLEOTIDE SEQUENCE [LARGE SCALE GENOMIC DNA]</scope>
</reference>
<accession>K2G7E4</accession>
<name>K2G7E4_9BACT</name>
<organism evidence="1">
    <name type="scientific">uncultured bacterium</name>
    <name type="common">gcode 4</name>
    <dbReference type="NCBI Taxonomy" id="1234023"/>
    <lineage>
        <taxon>Bacteria</taxon>
        <taxon>environmental samples</taxon>
    </lineage>
</organism>
<sequence length="78" mass="8920">MVDRPGLVLPRSYLAPRDGLGQETNRCLLKFLSQISPLFSPPVHMLFWLSRAFRHYSINYNFNSLRAPLRATLGTEAT</sequence>
<gene>
    <name evidence="1" type="ORF">ACD_2C00014G0011</name>
</gene>
<evidence type="ECO:0000313" key="1">
    <source>
        <dbReference type="EMBL" id="EKE30292.1"/>
    </source>
</evidence>
<proteinExistence type="predicted"/>
<protein>
    <submittedName>
        <fullName evidence="1">Uncharacterized protein</fullName>
    </submittedName>
</protein>